<evidence type="ECO:0000313" key="3">
    <source>
        <dbReference type="Proteomes" id="UP000241769"/>
    </source>
</evidence>
<keyword evidence="3" id="KW-1185">Reference proteome</keyword>
<dbReference type="SUPFAM" id="SSF53474">
    <property type="entry name" value="alpha/beta-Hydrolases"/>
    <property type="match status" value="1"/>
</dbReference>
<dbReference type="InterPro" id="IPR000073">
    <property type="entry name" value="AB_hydrolase_1"/>
</dbReference>
<proteinExistence type="predicted"/>
<feature type="domain" description="AB hydrolase-1" evidence="1">
    <location>
        <begin position="33"/>
        <end position="319"/>
    </location>
</feature>
<dbReference type="Pfam" id="PF12697">
    <property type="entry name" value="Abhydrolase_6"/>
    <property type="match status" value="1"/>
</dbReference>
<accession>A0A2P6NEB2</accession>
<dbReference type="PANTHER" id="PTHR43798:SF33">
    <property type="entry name" value="HYDROLASE, PUTATIVE (AFU_ORTHOLOGUE AFUA_2G14860)-RELATED"/>
    <property type="match status" value="1"/>
</dbReference>
<dbReference type="EMBL" id="MDYQ01000106">
    <property type="protein sequence ID" value="PRP82299.1"/>
    <property type="molecule type" value="Genomic_DNA"/>
</dbReference>
<evidence type="ECO:0000259" key="1">
    <source>
        <dbReference type="Pfam" id="PF12697"/>
    </source>
</evidence>
<dbReference type="PANTHER" id="PTHR43798">
    <property type="entry name" value="MONOACYLGLYCEROL LIPASE"/>
    <property type="match status" value="1"/>
</dbReference>
<sequence length="326" mass="37184">MQTHTVTLSVTDQPTFEYTDSGHCDGDHDTFIAIHGNTFTKESFDELIKKKPHNTRVIAVNLRGYDGSSAPSPLDMKLLHVDHSPEYGQRRAAEIAEFISIMIDRNNIKPQSLVLLSWSMGVTILMGILHHSSTLHPEHMSSISKAVRRLVFLDPPSDFITGQPASAVLERLSDLPNLANWFKSWCIQTFERPSDIPTDREGRLLWAQNSSSETPHPNADEILKHHRSHTFPFAFFHVYPPYTEATESWTKSVIFPVTSSSMTQWSRDVAITWLWCTKSVPMCTMAGIWAEDHAGEGRLERVVKRKWNHAFLWDHPDETWAILLDQ</sequence>
<dbReference type="Proteomes" id="UP000241769">
    <property type="component" value="Unassembled WGS sequence"/>
</dbReference>
<comment type="caution">
    <text evidence="2">The sequence shown here is derived from an EMBL/GenBank/DDBJ whole genome shotgun (WGS) entry which is preliminary data.</text>
</comment>
<name>A0A2P6NEB2_9EUKA</name>
<evidence type="ECO:0000313" key="2">
    <source>
        <dbReference type="EMBL" id="PRP82299.1"/>
    </source>
</evidence>
<reference evidence="2 3" key="1">
    <citation type="journal article" date="2018" name="Genome Biol. Evol.">
        <title>Multiple Roots of Fruiting Body Formation in Amoebozoa.</title>
        <authorList>
            <person name="Hillmann F."/>
            <person name="Forbes G."/>
            <person name="Novohradska S."/>
            <person name="Ferling I."/>
            <person name="Riege K."/>
            <person name="Groth M."/>
            <person name="Westermann M."/>
            <person name="Marz M."/>
            <person name="Spaller T."/>
            <person name="Winckler T."/>
            <person name="Schaap P."/>
            <person name="Glockner G."/>
        </authorList>
    </citation>
    <scope>NUCLEOTIDE SEQUENCE [LARGE SCALE GENOMIC DNA]</scope>
    <source>
        <strain evidence="2 3">Jena</strain>
    </source>
</reference>
<organism evidence="2 3">
    <name type="scientific">Planoprotostelium fungivorum</name>
    <dbReference type="NCBI Taxonomy" id="1890364"/>
    <lineage>
        <taxon>Eukaryota</taxon>
        <taxon>Amoebozoa</taxon>
        <taxon>Evosea</taxon>
        <taxon>Variosea</taxon>
        <taxon>Cavosteliida</taxon>
        <taxon>Cavosteliaceae</taxon>
        <taxon>Planoprotostelium</taxon>
    </lineage>
</organism>
<dbReference type="GO" id="GO:0016020">
    <property type="term" value="C:membrane"/>
    <property type="evidence" value="ECO:0007669"/>
    <property type="project" value="TreeGrafter"/>
</dbReference>
<dbReference type="OrthoDB" id="3466517at2759"/>
<dbReference type="InParanoid" id="A0A2P6NEB2"/>
<protein>
    <recommendedName>
        <fullName evidence="1">AB hydrolase-1 domain-containing protein</fullName>
    </recommendedName>
</protein>
<dbReference type="Gene3D" id="3.40.50.1820">
    <property type="entry name" value="alpha/beta hydrolase"/>
    <property type="match status" value="1"/>
</dbReference>
<dbReference type="AlphaFoldDB" id="A0A2P6NEB2"/>
<dbReference type="InterPro" id="IPR050266">
    <property type="entry name" value="AB_hydrolase_sf"/>
</dbReference>
<gene>
    <name evidence="2" type="ORF">PROFUN_10371</name>
</gene>
<dbReference type="InterPro" id="IPR029058">
    <property type="entry name" value="AB_hydrolase_fold"/>
</dbReference>